<evidence type="ECO:0000313" key="3">
    <source>
        <dbReference type="Proteomes" id="UP000198977"/>
    </source>
</evidence>
<organism evidence="2 3">
    <name type="scientific">Sulfitobacter brevis</name>
    <dbReference type="NCBI Taxonomy" id="74348"/>
    <lineage>
        <taxon>Bacteria</taxon>
        <taxon>Pseudomonadati</taxon>
        <taxon>Pseudomonadota</taxon>
        <taxon>Alphaproteobacteria</taxon>
        <taxon>Rhodobacterales</taxon>
        <taxon>Roseobacteraceae</taxon>
        <taxon>Sulfitobacter</taxon>
    </lineage>
</organism>
<dbReference type="AlphaFoldDB" id="A0A1I1ZQU0"/>
<gene>
    <name evidence="2" type="ORF">SAMN04488523_106196</name>
</gene>
<dbReference type="EMBL" id="FOMW01000006">
    <property type="protein sequence ID" value="SFE32973.1"/>
    <property type="molecule type" value="Genomic_DNA"/>
</dbReference>
<feature type="domain" description="DUF7742" evidence="1">
    <location>
        <begin position="13"/>
        <end position="96"/>
    </location>
</feature>
<reference evidence="2 3" key="1">
    <citation type="submission" date="2016-10" db="EMBL/GenBank/DDBJ databases">
        <authorList>
            <person name="de Groot N.N."/>
        </authorList>
    </citation>
    <scope>NUCLEOTIDE SEQUENCE [LARGE SCALE GENOMIC DNA]</scope>
    <source>
        <strain evidence="2 3">DSM 11443</strain>
    </source>
</reference>
<dbReference type="InterPro" id="IPR056644">
    <property type="entry name" value="DUF7742"/>
</dbReference>
<protein>
    <recommendedName>
        <fullName evidence="1">DUF7742 domain-containing protein</fullName>
    </recommendedName>
</protein>
<accession>A0A1I1ZQU0</accession>
<sequence length="103" mass="11456">MVRALKIGSPLVRKVYHSDLVAVVATLASVPPAERDRLCGLLLCDADWADRYTRRLGKAHPKWGNGTLRAAARAYKQVNVPTIQLADCRDCLKVLTTHFDFPL</sequence>
<dbReference type="Proteomes" id="UP000198977">
    <property type="component" value="Unassembled WGS sequence"/>
</dbReference>
<evidence type="ECO:0000259" key="1">
    <source>
        <dbReference type="Pfam" id="PF24891"/>
    </source>
</evidence>
<keyword evidence="3" id="KW-1185">Reference proteome</keyword>
<proteinExistence type="predicted"/>
<evidence type="ECO:0000313" key="2">
    <source>
        <dbReference type="EMBL" id="SFE32973.1"/>
    </source>
</evidence>
<dbReference type="STRING" id="74348.SAMN04488523_106196"/>
<name>A0A1I1ZQU0_9RHOB</name>
<dbReference type="Pfam" id="PF24891">
    <property type="entry name" value="DUF7742"/>
    <property type="match status" value="1"/>
</dbReference>